<accession>A0AAV7HKG0</accession>
<sequence>MHIEAREADCECETDQLQDSLGEDVSLSSIDFGNDQKRAWLEINSNPPQDHYKGDKLWEITVVLSKTFTAGSLLPFYESRFEMIPDHIISYNNNLTCQMRKLMLCYIKMIEYVIEKIFNIRKVKHPQYVFCSNMKGNW</sequence>
<organism evidence="1 2">
    <name type="scientific">Dendrobium chrysotoxum</name>
    <name type="common">Orchid</name>
    <dbReference type="NCBI Taxonomy" id="161865"/>
    <lineage>
        <taxon>Eukaryota</taxon>
        <taxon>Viridiplantae</taxon>
        <taxon>Streptophyta</taxon>
        <taxon>Embryophyta</taxon>
        <taxon>Tracheophyta</taxon>
        <taxon>Spermatophyta</taxon>
        <taxon>Magnoliopsida</taxon>
        <taxon>Liliopsida</taxon>
        <taxon>Asparagales</taxon>
        <taxon>Orchidaceae</taxon>
        <taxon>Epidendroideae</taxon>
        <taxon>Malaxideae</taxon>
        <taxon>Dendrobiinae</taxon>
        <taxon>Dendrobium</taxon>
    </lineage>
</organism>
<dbReference type="AlphaFoldDB" id="A0AAV7HKG0"/>
<name>A0AAV7HKG0_DENCH</name>
<protein>
    <recommendedName>
        <fullName evidence="3">Transposase</fullName>
    </recommendedName>
</protein>
<gene>
    <name evidence="1" type="ORF">IEQ34_003380</name>
</gene>
<dbReference type="EMBL" id="JAGFBR010000004">
    <property type="protein sequence ID" value="KAH0468347.1"/>
    <property type="molecule type" value="Genomic_DNA"/>
</dbReference>
<evidence type="ECO:0008006" key="3">
    <source>
        <dbReference type="Google" id="ProtNLM"/>
    </source>
</evidence>
<dbReference type="Proteomes" id="UP000775213">
    <property type="component" value="Unassembled WGS sequence"/>
</dbReference>
<proteinExistence type="predicted"/>
<evidence type="ECO:0000313" key="2">
    <source>
        <dbReference type="Proteomes" id="UP000775213"/>
    </source>
</evidence>
<comment type="caution">
    <text evidence="1">The sequence shown here is derived from an EMBL/GenBank/DDBJ whole genome shotgun (WGS) entry which is preliminary data.</text>
</comment>
<evidence type="ECO:0000313" key="1">
    <source>
        <dbReference type="EMBL" id="KAH0468347.1"/>
    </source>
</evidence>
<reference evidence="1 2" key="1">
    <citation type="journal article" date="2021" name="Hortic Res">
        <title>Chromosome-scale assembly of the Dendrobium chrysotoxum genome enhances the understanding of orchid evolution.</title>
        <authorList>
            <person name="Zhang Y."/>
            <person name="Zhang G.Q."/>
            <person name="Zhang D."/>
            <person name="Liu X.D."/>
            <person name="Xu X.Y."/>
            <person name="Sun W.H."/>
            <person name="Yu X."/>
            <person name="Zhu X."/>
            <person name="Wang Z.W."/>
            <person name="Zhao X."/>
            <person name="Zhong W.Y."/>
            <person name="Chen H."/>
            <person name="Yin W.L."/>
            <person name="Huang T."/>
            <person name="Niu S.C."/>
            <person name="Liu Z.J."/>
        </authorList>
    </citation>
    <scope>NUCLEOTIDE SEQUENCE [LARGE SCALE GENOMIC DNA]</scope>
    <source>
        <strain evidence="1">Lindl</strain>
    </source>
</reference>
<keyword evidence="2" id="KW-1185">Reference proteome</keyword>